<accession>A0A8R1U6F4</accession>
<dbReference type="GO" id="GO:0007606">
    <property type="term" value="P:sensory perception of chemical stimulus"/>
    <property type="evidence" value="ECO:0007669"/>
    <property type="project" value="InterPro"/>
</dbReference>
<dbReference type="PANTHER" id="PTHR47521:SF7">
    <property type="entry name" value="SERPENTINE RECEPTOR CLASS EPSILON-6"/>
    <property type="match status" value="1"/>
</dbReference>
<dbReference type="AlphaFoldDB" id="A0A2A6BIN7"/>
<dbReference type="GO" id="GO:0016020">
    <property type="term" value="C:membrane"/>
    <property type="evidence" value="ECO:0007669"/>
    <property type="project" value="InterPro"/>
</dbReference>
<dbReference type="InterPro" id="IPR052860">
    <property type="entry name" value="NRL-GPCR1"/>
</dbReference>
<dbReference type="Proteomes" id="UP000005239">
    <property type="component" value="Unassembled WGS sequence"/>
</dbReference>
<dbReference type="EnsemblMetazoa" id="PPA03069.1">
    <property type="protein sequence ID" value="PPA03069.1"/>
    <property type="gene ID" value="WBGene00092623"/>
</dbReference>
<sequence>MLSLECKSATILSEYLNFLSARCGWHCMFVQLVWLNSTRTALAPTIFNAIFATEILLNIIAYLSMPFVSEAIYYAGVIHRNFRIQIRFMSAIFLLGTSGRFTLLYYELFDLPLSEDDYLLLLANIAREISFGYVCGMWVVDFVFCIGTLCGNTVLEMEKRKNNHLNLEMVFRYASESTSTLLVVFFIEFLNIFFAAANSTGWMLGYWDYRYNASIMIATAVTGFVLLMTVYTYNRRQLRAMSTSRSEYSITKTFQIRENCRIIECLISLVAPAGSATVIGITLACYFVLAPAEWELTRYVAIGLFDVFVALFCLFFFYLALHMDSELQRQFNNMRVIAALRRKLGLKPPIYRKSKLKTAHNEQPGSEATTLSYFNQLNASWMR</sequence>
<evidence type="ECO:0000313" key="3">
    <source>
        <dbReference type="Proteomes" id="UP000005239"/>
    </source>
</evidence>
<gene>
    <name evidence="2" type="primary">WBGene00092623</name>
</gene>
<evidence type="ECO:0000256" key="1">
    <source>
        <dbReference type="ARBA" id="ARBA00006803"/>
    </source>
</evidence>
<proteinExistence type="inferred from homology"/>
<protein>
    <submittedName>
        <fullName evidence="2">G protein-coupled receptor</fullName>
    </submittedName>
</protein>
<keyword evidence="3" id="KW-1185">Reference proteome</keyword>
<dbReference type="PANTHER" id="PTHR47521">
    <property type="entry name" value="SERPENTINE RECEPTOR, CLASS E (EPSILON)-RELATED"/>
    <property type="match status" value="1"/>
</dbReference>
<dbReference type="InterPro" id="IPR004151">
    <property type="entry name" value="7TM_GPCR_serpentine_rcpt_Sre"/>
</dbReference>
<reference evidence="3" key="1">
    <citation type="journal article" date="2008" name="Nat. Genet.">
        <title>The Pristionchus pacificus genome provides a unique perspective on nematode lifestyle and parasitism.</title>
        <authorList>
            <person name="Dieterich C."/>
            <person name="Clifton S.W."/>
            <person name="Schuster L.N."/>
            <person name="Chinwalla A."/>
            <person name="Delehaunty K."/>
            <person name="Dinkelacker I."/>
            <person name="Fulton L."/>
            <person name="Fulton R."/>
            <person name="Godfrey J."/>
            <person name="Minx P."/>
            <person name="Mitreva M."/>
            <person name="Roeseler W."/>
            <person name="Tian H."/>
            <person name="Witte H."/>
            <person name="Yang S.P."/>
            <person name="Wilson R.K."/>
            <person name="Sommer R.J."/>
        </authorList>
    </citation>
    <scope>NUCLEOTIDE SEQUENCE [LARGE SCALE GENOMIC DNA]</scope>
    <source>
        <strain evidence="3">PS312</strain>
    </source>
</reference>
<evidence type="ECO:0000313" key="2">
    <source>
        <dbReference type="EnsemblMetazoa" id="PPA03069.1"/>
    </source>
</evidence>
<dbReference type="Pfam" id="PF03125">
    <property type="entry name" value="Sre"/>
    <property type="match status" value="1"/>
</dbReference>
<name>A0A2A6BIN7_PRIPA</name>
<reference evidence="2" key="2">
    <citation type="submission" date="2022-06" db="UniProtKB">
        <authorList>
            <consortium name="EnsemblMetazoa"/>
        </authorList>
    </citation>
    <scope>IDENTIFICATION</scope>
    <source>
        <strain evidence="2">PS312</strain>
    </source>
</reference>
<accession>A0A2A6BIN7</accession>
<comment type="similarity">
    <text evidence="1">Belongs to the nematode receptor-like protein sre family.</text>
</comment>
<organism evidence="2 3">
    <name type="scientific">Pristionchus pacificus</name>
    <name type="common">Parasitic nematode worm</name>
    <dbReference type="NCBI Taxonomy" id="54126"/>
    <lineage>
        <taxon>Eukaryota</taxon>
        <taxon>Metazoa</taxon>
        <taxon>Ecdysozoa</taxon>
        <taxon>Nematoda</taxon>
        <taxon>Chromadorea</taxon>
        <taxon>Rhabditida</taxon>
        <taxon>Rhabditina</taxon>
        <taxon>Diplogasteromorpha</taxon>
        <taxon>Diplogasteroidea</taxon>
        <taxon>Neodiplogasteridae</taxon>
        <taxon>Pristionchus</taxon>
    </lineage>
</organism>